<gene>
    <name evidence="2" type="ORF">F4694_004225</name>
</gene>
<keyword evidence="1" id="KW-1133">Transmembrane helix</keyword>
<protein>
    <recommendedName>
        <fullName evidence="4">DUF5673 domain-containing protein</fullName>
    </recommendedName>
</protein>
<evidence type="ECO:0000313" key="3">
    <source>
        <dbReference type="Proteomes" id="UP000548423"/>
    </source>
</evidence>
<dbReference type="AlphaFoldDB" id="A0A852TJZ2"/>
<evidence type="ECO:0000313" key="2">
    <source>
        <dbReference type="EMBL" id="NYE07414.1"/>
    </source>
</evidence>
<name>A0A852TJZ2_9BACI</name>
<reference evidence="3" key="2">
    <citation type="submission" date="2020-08" db="EMBL/GenBank/DDBJ databases">
        <title>The Agave Microbiome: Exploring the role of microbial communities in plant adaptations to desert environments.</title>
        <authorList>
            <person name="Partida-Martinez L.P."/>
        </authorList>
    </citation>
    <scope>NUCLEOTIDE SEQUENCE [LARGE SCALE GENOMIC DNA]</scope>
    <source>
        <strain evidence="3">AT2.8</strain>
    </source>
</reference>
<evidence type="ECO:0000256" key="1">
    <source>
        <dbReference type="SAM" id="Phobius"/>
    </source>
</evidence>
<dbReference type="EMBL" id="JACCBX010000009">
    <property type="protein sequence ID" value="NYE07414.1"/>
    <property type="molecule type" value="Genomic_DNA"/>
</dbReference>
<feature type="transmembrane region" description="Helical" evidence="1">
    <location>
        <begin position="90"/>
        <end position="111"/>
    </location>
</feature>
<sequence>MKLLLSVILLLIIVYQSFRFVQLLIKMKQNIFLPTTNEELLTIRKYPQKAVVELAYSKHKVGIIVYFFMLIYLVVMLMIGVVNKNMDWSFYLLLFLPLIYSHNLLNVFAIVNGGVLSGSRFVAWRTIKSFDIIPIDANHRLYGYSKEINNGYELKIKTKLFPISCIITSEETKEKLTNILSKHAMANGKEIIK</sequence>
<keyword evidence="1" id="KW-0812">Transmembrane</keyword>
<comment type="caution">
    <text evidence="2">The sequence shown here is derived from an EMBL/GenBank/DDBJ whole genome shotgun (WGS) entry which is preliminary data.</text>
</comment>
<keyword evidence="1" id="KW-0472">Membrane</keyword>
<reference evidence="3" key="1">
    <citation type="submission" date="2020-07" db="EMBL/GenBank/DDBJ databases">
        <authorList>
            <person name="Partida-Martinez L."/>
            <person name="Huntemann M."/>
            <person name="Clum A."/>
            <person name="Wang J."/>
            <person name="Palaniappan K."/>
            <person name="Ritter S."/>
            <person name="Chen I.-M."/>
            <person name="Stamatis D."/>
            <person name="Reddy T."/>
            <person name="O'Malley R."/>
            <person name="Daum C."/>
            <person name="Shapiro N."/>
            <person name="Ivanova N."/>
            <person name="Kyrpides N."/>
            <person name="Woyke T."/>
        </authorList>
    </citation>
    <scope>NUCLEOTIDE SEQUENCE [LARGE SCALE GENOMIC DNA]</scope>
    <source>
        <strain evidence="3">AT2.8</strain>
    </source>
</reference>
<organism evidence="2 3">
    <name type="scientific">Neobacillus niacini</name>
    <dbReference type="NCBI Taxonomy" id="86668"/>
    <lineage>
        <taxon>Bacteria</taxon>
        <taxon>Bacillati</taxon>
        <taxon>Bacillota</taxon>
        <taxon>Bacilli</taxon>
        <taxon>Bacillales</taxon>
        <taxon>Bacillaceae</taxon>
        <taxon>Neobacillus</taxon>
    </lineage>
</organism>
<dbReference type="Proteomes" id="UP000548423">
    <property type="component" value="Unassembled WGS sequence"/>
</dbReference>
<proteinExistence type="predicted"/>
<feature type="transmembrane region" description="Helical" evidence="1">
    <location>
        <begin position="63"/>
        <end position="83"/>
    </location>
</feature>
<accession>A0A852TJZ2</accession>
<evidence type="ECO:0008006" key="4">
    <source>
        <dbReference type="Google" id="ProtNLM"/>
    </source>
</evidence>